<reference evidence="2" key="1">
    <citation type="journal article" date="2019" name="Int. J. Syst. Evol. Microbiol.">
        <title>The Global Catalogue of Microorganisms (GCM) 10K type strain sequencing project: providing services to taxonomists for standard genome sequencing and annotation.</title>
        <authorList>
            <consortium name="The Broad Institute Genomics Platform"/>
            <consortium name="The Broad Institute Genome Sequencing Center for Infectious Disease"/>
            <person name="Wu L."/>
            <person name="Ma J."/>
        </authorList>
    </citation>
    <scope>NUCLEOTIDE SEQUENCE [LARGE SCALE GENOMIC DNA]</scope>
    <source>
        <strain evidence="2">CGMCC 4.7241</strain>
    </source>
</reference>
<name>A0ABV7Y6L7_9ACTN</name>
<keyword evidence="2" id="KW-1185">Reference proteome</keyword>
<dbReference type="RefSeq" id="WP_205122494.1">
    <property type="nucleotide sequence ID" value="NZ_JAFBCM010000001.1"/>
</dbReference>
<dbReference type="InterPro" id="IPR008979">
    <property type="entry name" value="Galactose-bd-like_sf"/>
</dbReference>
<dbReference type="Gene3D" id="3.40.50.880">
    <property type="match status" value="1"/>
</dbReference>
<dbReference type="InterPro" id="IPR053161">
    <property type="entry name" value="Ulvan_degrading_GH"/>
</dbReference>
<evidence type="ECO:0000313" key="2">
    <source>
        <dbReference type="Proteomes" id="UP001595699"/>
    </source>
</evidence>
<dbReference type="NCBIfam" id="NF045579">
    <property type="entry name" value="rhamnoside_JR"/>
    <property type="match status" value="1"/>
</dbReference>
<dbReference type="PANTHER" id="PTHR36848">
    <property type="entry name" value="DNA-BINDING PROTEIN (PUTATIVE SECRETED PROTEIN)-RELATED"/>
    <property type="match status" value="1"/>
</dbReference>
<dbReference type="SUPFAM" id="SSF49785">
    <property type="entry name" value="Galactose-binding domain-like"/>
    <property type="match status" value="2"/>
</dbReference>
<protein>
    <submittedName>
        <fullName evidence="1">Glycosylhydrolase-like jelly roll fold domain-containing protein</fullName>
    </submittedName>
</protein>
<gene>
    <name evidence="1" type="ORF">ACFOUW_06410</name>
</gene>
<accession>A0ABV7Y6L7</accession>
<dbReference type="Gene3D" id="2.60.120.260">
    <property type="entry name" value="Galactose-binding domain-like"/>
    <property type="match status" value="2"/>
</dbReference>
<dbReference type="EMBL" id="JBHRZH010000005">
    <property type="protein sequence ID" value="MFC3760462.1"/>
    <property type="molecule type" value="Genomic_DNA"/>
</dbReference>
<dbReference type="PANTHER" id="PTHR36848:SF2">
    <property type="entry name" value="SECRETED PROTEIN"/>
    <property type="match status" value="1"/>
</dbReference>
<evidence type="ECO:0000313" key="1">
    <source>
        <dbReference type="EMBL" id="MFC3760462.1"/>
    </source>
</evidence>
<proteinExistence type="predicted"/>
<comment type="caution">
    <text evidence="1">The sequence shown here is derived from an EMBL/GenBank/DDBJ whole genome shotgun (WGS) entry which is preliminary data.</text>
</comment>
<dbReference type="InterPro" id="IPR029062">
    <property type="entry name" value="Class_I_gatase-like"/>
</dbReference>
<dbReference type="Proteomes" id="UP001595699">
    <property type="component" value="Unassembled WGS sequence"/>
</dbReference>
<sequence>MSRPSAHADLFDGFSTPRPEYSPVPIWWWSGERLELDRLCWQLDQLVSQGVYNVVVLNLAPTGPTYGSLADDPPLLSEEWWAIWEGLCAHARGIGARLWFYDQIGFSGANLQGLLVTEQPEFMGASLERVSVDSADAIELETPAAGAPLAAFALPLDASGEVAGPPVPLEIANRRARWEGGAGPHRVMLAYSLRQGFDYTSREACAKLIDTVHGEFDRRLSKFIGEVIVGSFQDELPSLPTWSPSFSGEFVSRRGYRVESQLAALWEDWGPESARVRADYQRVRAGLAEDALFRPLFDWHDSRGLLLGVDQQGPSRAGEPISCTKQYADYARTHRWYSAPGSDHHGEARIHSSLAHHYDRPRTWIESFHSSGWGGTLEETFDWLVPWLLSGANLYNPHAVYYSTRGGWYEWAPPSTCWRQPYWRHYRHFADTVSRLSWLLTEGEHTCDVGVLFPSATIQAASLLGGPRPEAERAHRAYLDLVGRMVWFDPAPGVFDRAGLDFDVLDDDTVAGARADSAGLHTRAETYRAIVLPSSSVLEADTASRLVEFCEQGGLLVVVGDLPSLADTSAGDTAVARLRDLVAAGTAVHVETSEDVPAVLERLGRAIRTDGRLLRRVVDDRQVLFVPATPAAGGTITRIPNSQDWIGGMRGNGYGFEPTDWLPSSTVTIDGPAAEVEQWDPLTGTSRPASVRQVDGGVEVTVDFATAPAAVLVWRAIAADDAAVDAAAATARSASPGPVDRTEISLEGSWSSILLPTTDNSHGDFALPAHEGPLPIQQWRLDHRLDDAEEWGSVLVGQGTFGWLRRSGADWTPIRYSLSRGIENDHAHSRMLGPKARVPDEFWHVDRVEPGEVVELRTTLPVPEAGEYTLAVGTNGVAEVTWNGTVLPADPGGFLRLDTVAARAGDNSLELHVTAEKAGFLRGYWALTTDAAAFVRPEWLVPGDGSARGSAVVARAPLTLPSAPVQATLQLGTDGPATLWVNGQEIATQGAFEPYGGQNRVLPYDVTSVLRSGDNEIEVRFTDIGGPLAVLVDAEISFGDGAVRAFITDDAWTFSRDGVTVPTARRREQTYDPRWALLRPRPHPLRHAGWFEPIAHAETVLDVVPNAFAGSERSAEWYRLTVPPGATSCTLPVASDRVSLWMDESELSADRGMLSLPGSEREHRVLTIRVEPVDGRTEGALWDGPPIFACGEGTLSEGEWADAGLGSYSGGVTYRRQVEIDSADVTDAATVLELGRVRGTAEVRVNGELIGARVWSPYRFDISAAVRPGANEIEVSVFNTLAPYLDDASPTTMVFGGQRVSGLLGPVKLVREENPE</sequence>
<organism evidence="1 2">
    <name type="scientific">Tenggerimyces flavus</name>
    <dbReference type="NCBI Taxonomy" id="1708749"/>
    <lineage>
        <taxon>Bacteria</taxon>
        <taxon>Bacillati</taxon>
        <taxon>Actinomycetota</taxon>
        <taxon>Actinomycetes</taxon>
        <taxon>Propionibacteriales</taxon>
        <taxon>Nocardioidaceae</taxon>
        <taxon>Tenggerimyces</taxon>
    </lineage>
</organism>